<keyword evidence="4 5" id="KW-0963">Cytoplasm</keyword>
<comment type="subcellular location">
    <subcellularLocation>
        <location evidence="1 5">Cytoplasm</location>
    </subcellularLocation>
</comment>
<comment type="similarity">
    <text evidence="2 5">Belongs to the RecX family.</text>
</comment>
<dbReference type="PANTHER" id="PTHR33602">
    <property type="entry name" value="REGULATORY PROTEIN RECX FAMILY PROTEIN"/>
    <property type="match status" value="1"/>
</dbReference>
<dbReference type="Proteomes" id="UP000013893">
    <property type="component" value="Chromosome"/>
</dbReference>
<organism evidence="7 8">
    <name type="scientific">Candidatus Saccharimonas aalborgensis</name>
    <dbReference type="NCBI Taxonomy" id="1332188"/>
    <lineage>
        <taxon>Bacteria</taxon>
        <taxon>Candidatus Saccharimonadota</taxon>
        <taxon>Candidatus Saccharimonadia</taxon>
        <taxon>Candidatus Saccharimonadales</taxon>
        <taxon>Candidatus Saccharimonadaceae</taxon>
        <taxon>Candidatus Saccharimonas</taxon>
    </lineage>
</organism>
<dbReference type="GO" id="GO:0005737">
    <property type="term" value="C:cytoplasm"/>
    <property type="evidence" value="ECO:0007669"/>
    <property type="project" value="UniProtKB-SubCell"/>
</dbReference>
<protein>
    <recommendedName>
        <fullName evidence="3 5">Regulatory protein RecX</fullName>
    </recommendedName>
</protein>
<dbReference type="PANTHER" id="PTHR33602:SF1">
    <property type="entry name" value="REGULATORY PROTEIN RECX FAMILY PROTEIN"/>
    <property type="match status" value="1"/>
</dbReference>
<evidence type="ECO:0000256" key="3">
    <source>
        <dbReference type="ARBA" id="ARBA00018111"/>
    </source>
</evidence>
<dbReference type="InterPro" id="IPR036388">
    <property type="entry name" value="WH-like_DNA-bd_sf"/>
</dbReference>
<dbReference type="HAMAP" id="MF_01114">
    <property type="entry name" value="RecX"/>
    <property type="match status" value="1"/>
</dbReference>
<evidence type="ECO:0000256" key="4">
    <source>
        <dbReference type="ARBA" id="ARBA00022490"/>
    </source>
</evidence>
<dbReference type="RefSeq" id="WP_015641489.1">
    <property type="nucleotide sequence ID" value="NC_021219.1"/>
</dbReference>
<gene>
    <name evidence="5" type="primary">recX</name>
    <name evidence="7" type="ORF">L336_0331</name>
</gene>
<dbReference type="HOGENOM" id="CLU_066607_4_1_0"/>
<evidence type="ECO:0000256" key="5">
    <source>
        <dbReference type="HAMAP-Rule" id="MF_01114"/>
    </source>
</evidence>
<dbReference type="KEGG" id="saal:L336_0331"/>
<dbReference type="STRING" id="1332188.L336_0331"/>
<evidence type="ECO:0000256" key="2">
    <source>
        <dbReference type="ARBA" id="ARBA00009695"/>
    </source>
</evidence>
<evidence type="ECO:0000256" key="1">
    <source>
        <dbReference type="ARBA" id="ARBA00004496"/>
    </source>
</evidence>
<keyword evidence="8" id="KW-1185">Reference proteome</keyword>
<dbReference type="Gene3D" id="1.10.10.10">
    <property type="entry name" value="Winged helix-like DNA-binding domain superfamily/Winged helix DNA-binding domain"/>
    <property type="match status" value="2"/>
</dbReference>
<dbReference type="InterPro" id="IPR003783">
    <property type="entry name" value="Regulatory_RecX"/>
</dbReference>
<accession>R4PMC2</accession>
<proteinExistence type="inferred from homology"/>
<evidence type="ECO:0000313" key="7">
    <source>
        <dbReference type="EMBL" id="AGL62039.1"/>
    </source>
</evidence>
<dbReference type="InterPro" id="IPR053924">
    <property type="entry name" value="RecX_HTH_2nd"/>
</dbReference>
<dbReference type="OrthoDB" id="9804967at2"/>
<evidence type="ECO:0000259" key="6">
    <source>
        <dbReference type="Pfam" id="PF02631"/>
    </source>
</evidence>
<dbReference type="AlphaFoldDB" id="R4PMC2"/>
<feature type="domain" description="RecX second three-helical" evidence="6">
    <location>
        <begin position="124"/>
        <end position="163"/>
    </location>
</feature>
<comment type="function">
    <text evidence="5">Modulates RecA activity.</text>
</comment>
<dbReference type="EMBL" id="CP005957">
    <property type="protein sequence ID" value="AGL62039.1"/>
    <property type="molecule type" value="Genomic_DNA"/>
</dbReference>
<reference evidence="7 8" key="1">
    <citation type="journal article" date="2013" name="Nat. Biotechnol.">
        <title>Genome sequences of rare, uncultured bacteria obtained by differential coverage binning of multiple metagenomes.</title>
        <authorList>
            <person name="Albertsen M."/>
            <person name="Hugenholtz P."/>
            <person name="Skarshewski A."/>
            <person name="Nielsen K.L."/>
            <person name="Tyson G.W."/>
            <person name="Nielsen P.H."/>
        </authorList>
    </citation>
    <scope>NUCLEOTIDE SEQUENCE [LARGE SCALE GENOMIC DNA]</scope>
    <source>
        <strain evidence="7">TM71</strain>
    </source>
</reference>
<dbReference type="GO" id="GO:0006282">
    <property type="term" value="P:regulation of DNA repair"/>
    <property type="evidence" value="ECO:0007669"/>
    <property type="project" value="UniProtKB-UniRule"/>
</dbReference>
<sequence length="215" mass="25322">MKVTSLSSQVRNPDRVNVSIDGKYRFSLDVSQITDLNVRVGRELENDEVAELEIESQFGKLYARALEYCLMRPHSVREVRDYLRRKTIATRYKSRSGELRERLGYSPALVPRVLKKLQHKRYLDDEQFARWWFENRNVGKGTSLRKLKVELRSKGVEPDIVERMIAENLRDDATELQKLIAKKRSRYADDQKLAQYLLRQGFRYDDIRLAIGLVD</sequence>
<name>R4PMC2_9BACT</name>
<dbReference type="Pfam" id="PF02631">
    <property type="entry name" value="RecX_HTH2"/>
    <property type="match status" value="1"/>
</dbReference>
<evidence type="ECO:0000313" key="8">
    <source>
        <dbReference type="Proteomes" id="UP000013893"/>
    </source>
</evidence>